<name>A0A0Q2RKI1_VIBFU</name>
<reference evidence="1 2" key="1">
    <citation type="submission" date="2015-08" db="EMBL/GenBank/DDBJ databases">
        <title>Antibacterial properties of a collection of Vibrionaceae strains.</title>
        <authorList>
            <person name="Giubergia S."/>
        </authorList>
    </citation>
    <scope>NUCLEOTIDE SEQUENCE [LARGE SCALE GENOMIC DNA]</scope>
    <source>
        <strain evidence="1 2">S0821</strain>
    </source>
</reference>
<dbReference type="Proteomes" id="UP000051221">
    <property type="component" value="Unassembled WGS sequence"/>
</dbReference>
<evidence type="ECO:0000313" key="1">
    <source>
        <dbReference type="EMBL" id="KQH84526.1"/>
    </source>
</evidence>
<evidence type="ECO:0000313" key="2">
    <source>
        <dbReference type="Proteomes" id="UP000051221"/>
    </source>
</evidence>
<comment type="caution">
    <text evidence="1">The sequence shown here is derived from an EMBL/GenBank/DDBJ whole genome shotgun (WGS) entry which is preliminary data.</text>
</comment>
<keyword evidence="2" id="KW-1185">Reference proteome</keyword>
<dbReference type="AlphaFoldDB" id="A0A0Q2RKI1"/>
<dbReference type="InParanoid" id="A0A0Q2RKI1"/>
<dbReference type="RefSeq" id="WP_055466685.1">
    <property type="nucleotide sequence ID" value="NZ_LKHS01000017.1"/>
</dbReference>
<protein>
    <submittedName>
        <fullName evidence="1">Uncharacterized protein</fullName>
    </submittedName>
</protein>
<gene>
    <name evidence="1" type="ORF">AMR76_17080</name>
</gene>
<proteinExistence type="predicted"/>
<accession>A0A0Q2RKI1</accession>
<dbReference type="EMBL" id="LKHS01000017">
    <property type="protein sequence ID" value="KQH84526.1"/>
    <property type="molecule type" value="Genomic_DNA"/>
</dbReference>
<sequence length="117" mass="12984">MKASELKALLNSLPDDCDPDVVMGEAWLPEQLVAAQLDDKLLFLEFDNAPEEGAGDEEGRGFVEHEIDLIRQQVTQILQDDCATRAKAEALLTLLVVAHERTSSEFIEMLGTLEEDN</sequence>
<organism evidence="1 2">
    <name type="scientific">Vibrio furnissii</name>
    <dbReference type="NCBI Taxonomy" id="29494"/>
    <lineage>
        <taxon>Bacteria</taxon>
        <taxon>Pseudomonadati</taxon>
        <taxon>Pseudomonadota</taxon>
        <taxon>Gammaproteobacteria</taxon>
        <taxon>Vibrionales</taxon>
        <taxon>Vibrionaceae</taxon>
        <taxon>Vibrio</taxon>
    </lineage>
</organism>